<dbReference type="GO" id="GO:0004497">
    <property type="term" value="F:monooxygenase activity"/>
    <property type="evidence" value="ECO:0007669"/>
    <property type="project" value="UniProtKB-KW"/>
</dbReference>
<evidence type="ECO:0000256" key="2">
    <source>
        <dbReference type="ARBA" id="ARBA00022630"/>
    </source>
</evidence>
<dbReference type="InterPro" id="IPR006905">
    <property type="entry name" value="Flavin_halogenase"/>
</dbReference>
<evidence type="ECO:0000256" key="1">
    <source>
        <dbReference type="ARBA" id="ARBA00005706"/>
    </source>
</evidence>
<evidence type="ECO:0000256" key="3">
    <source>
        <dbReference type="ARBA" id="ARBA00022827"/>
    </source>
</evidence>
<dbReference type="OrthoDB" id="3340390at2759"/>
<dbReference type="EMBL" id="KZ821459">
    <property type="protein sequence ID" value="PYH34507.1"/>
    <property type="molecule type" value="Genomic_DNA"/>
</dbReference>
<dbReference type="Gene3D" id="3.50.50.60">
    <property type="entry name" value="FAD/NAD(P)-binding domain"/>
    <property type="match status" value="1"/>
</dbReference>
<accession>A0A318YKZ2</accession>
<evidence type="ECO:0000256" key="5">
    <source>
        <dbReference type="ARBA" id="ARBA00023033"/>
    </source>
</evidence>
<dbReference type="InterPro" id="IPR036188">
    <property type="entry name" value="FAD/NAD-bd_sf"/>
</dbReference>
<keyword evidence="5" id="KW-0503">Monooxygenase</keyword>
<organism evidence="6 7">
    <name type="scientific">Aspergillus neoniger (strain CBS 115656)</name>
    <dbReference type="NCBI Taxonomy" id="1448310"/>
    <lineage>
        <taxon>Eukaryota</taxon>
        <taxon>Fungi</taxon>
        <taxon>Dikarya</taxon>
        <taxon>Ascomycota</taxon>
        <taxon>Pezizomycotina</taxon>
        <taxon>Eurotiomycetes</taxon>
        <taxon>Eurotiomycetidae</taxon>
        <taxon>Eurotiales</taxon>
        <taxon>Aspergillaceae</taxon>
        <taxon>Aspergillus</taxon>
        <taxon>Aspergillus subgen. Circumdati</taxon>
    </lineage>
</organism>
<keyword evidence="3" id="KW-0274">FAD</keyword>
<dbReference type="PANTHER" id="PTHR43747:SF5">
    <property type="entry name" value="FAD-BINDING DOMAIN-CONTAINING PROTEIN"/>
    <property type="match status" value="1"/>
</dbReference>
<keyword evidence="7" id="KW-1185">Reference proteome</keyword>
<comment type="similarity">
    <text evidence="1">Belongs to the flavin-dependent halogenase family.</text>
</comment>
<proteinExistence type="inferred from homology"/>
<evidence type="ECO:0000256" key="4">
    <source>
        <dbReference type="ARBA" id="ARBA00023002"/>
    </source>
</evidence>
<gene>
    <name evidence="6" type="ORF">BO87DRAFT_386488</name>
</gene>
<evidence type="ECO:0000313" key="6">
    <source>
        <dbReference type="EMBL" id="PYH34507.1"/>
    </source>
</evidence>
<name>A0A318YKZ2_ASPNB</name>
<evidence type="ECO:0000313" key="7">
    <source>
        <dbReference type="Proteomes" id="UP000247647"/>
    </source>
</evidence>
<dbReference type="Proteomes" id="UP000247647">
    <property type="component" value="Unassembled WGS sequence"/>
</dbReference>
<keyword evidence="2" id="KW-0285">Flavoprotein</keyword>
<sequence length="429" mass="47036">MSVPAECTVLVVGGGPGGSYAASVLAREGIDTVLLEADVFPRYHVGESMLPSLKHFMEFIGVLLEFEGHQFNIKKGGTFKFNSKPPGCRRPPELYLECDTIRGRQDIVSLCRKCGCQTFDGVKVTSLEFRATESSATSNADFPESASWTRRDKSAGRIRFKYLVDASGRAGLMSTKYLKNRWYNEGLTDLATWGYFENAATYGVGTVMEGSPYFSCLEDASGWIWAIPLHNGTTSVGVVRHQNIVKARKQAMGAPSTKDYFLGCLHEAPGIMDLVQDAELVSEVKSASDWSYNASSYVAANVRIVGDAGCFIDPLFSSGVHLALLGALSAAASICASMKGQCSERAAGEWHSKKVREAYTRFLLFVSSAYGQMAHKDRPILNELGEESFERALDIFRPIIQGTVDTNGKIAEKEIQESIEFCVRVLRRS</sequence>
<dbReference type="PANTHER" id="PTHR43747">
    <property type="entry name" value="FAD-BINDING PROTEIN"/>
    <property type="match status" value="1"/>
</dbReference>
<dbReference type="Pfam" id="PF04820">
    <property type="entry name" value="Trp_halogenase"/>
    <property type="match status" value="2"/>
</dbReference>
<dbReference type="SUPFAM" id="SSF51905">
    <property type="entry name" value="FAD/NAD(P)-binding domain"/>
    <property type="match status" value="1"/>
</dbReference>
<dbReference type="RefSeq" id="XP_025479985.1">
    <property type="nucleotide sequence ID" value="XM_025624763.1"/>
</dbReference>
<dbReference type="PRINTS" id="PR00420">
    <property type="entry name" value="RNGMNOXGNASE"/>
</dbReference>
<dbReference type="InterPro" id="IPR050816">
    <property type="entry name" value="Flavin-dep_Halogenase_NPB"/>
</dbReference>
<dbReference type="AlphaFoldDB" id="A0A318YKZ2"/>
<keyword evidence="4" id="KW-0560">Oxidoreductase</keyword>
<reference evidence="6" key="1">
    <citation type="submission" date="2016-12" db="EMBL/GenBank/DDBJ databases">
        <title>The genomes of Aspergillus section Nigri reveals drivers in fungal speciation.</title>
        <authorList>
            <consortium name="DOE Joint Genome Institute"/>
            <person name="Vesth T.C."/>
            <person name="Nybo J."/>
            <person name="Theobald S."/>
            <person name="Brandl J."/>
            <person name="Frisvad J.C."/>
            <person name="Nielsen K.F."/>
            <person name="Lyhne E.K."/>
            <person name="Kogle M.E."/>
            <person name="Kuo A."/>
            <person name="Riley R."/>
            <person name="Clum A."/>
            <person name="Nolan M."/>
            <person name="Lipzen A."/>
            <person name="Salamov A."/>
            <person name="Henrissat B."/>
            <person name="Wiebenga A."/>
            <person name="De Vries R.P."/>
            <person name="Grigoriev I.V."/>
            <person name="Mortensen U.H."/>
            <person name="Andersen M.R."/>
            <person name="Baker S.E."/>
        </authorList>
    </citation>
    <scope>NUCLEOTIDE SEQUENCE [LARGE SCALE GENOMIC DNA]</scope>
    <source>
        <strain evidence="6">CBS 115656</strain>
    </source>
</reference>
<protein>
    <submittedName>
        <fullName evidence="6">CrpH protein</fullName>
    </submittedName>
</protein>
<dbReference type="GeneID" id="37127219"/>